<dbReference type="RefSeq" id="WP_014841539.1">
    <property type="nucleotide sequence ID" value="NC_018139.1"/>
</dbReference>
<comment type="similarity">
    <text evidence="1">Belongs to the UPF0213 family.</text>
</comment>
<name>A0AAV2UWT2_LEGPN</name>
<evidence type="ECO:0000256" key="1">
    <source>
        <dbReference type="ARBA" id="ARBA00007435"/>
    </source>
</evidence>
<evidence type="ECO:0000313" key="4">
    <source>
        <dbReference type="Proteomes" id="UP000010102"/>
    </source>
</evidence>
<organism evidence="3 4">
    <name type="scientific">Legionella pneumophila subsp. pneumophila</name>
    <dbReference type="NCBI Taxonomy" id="91891"/>
    <lineage>
        <taxon>Bacteria</taxon>
        <taxon>Pseudomonadati</taxon>
        <taxon>Pseudomonadota</taxon>
        <taxon>Gammaproteobacteria</taxon>
        <taxon>Legionellales</taxon>
        <taxon>Legionellaceae</taxon>
        <taxon>Legionella</taxon>
    </lineage>
</organism>
<sequence>MQVKQPAIYIMANKRNRTIYTGVTSDLIKHKYGDVPGFTQEHGCKFLVYYELIEDMISAIAREKQLKGGSRKKKLALIEKLNPYWEDLYEKLL</sequence>
<proteinExistence type="inferred from homology"/>
<dbReference type="PANTHER" id="PTHR34477:SF5">
    <property type="entry name" value="BSL5627 PROTEIN"/>
    <property type="match status" value="1"/>
</dbReference>
<keyword evidence="3" id="KW-0540">Nuclease</keyword>
<dbReference type="Proteomes" id="UP000010102">
    <property type="component" value="Chromosome"/>
</dbReference>
<dbReference type="CDD" id="cd10448">
    <property type="entry name" value="GIY-YIG_unchar_3"/>
    <property type="match status" value="1"/>
</dbReference>
<dbReference type="KEGG" id="lpo:LPO_1382"/>
<dbReference type="PANTHER" id="PTHR34477">
    <property type="entry name" value="UPF0213 PROTEIN YHBQ"/>
    <property type="match status" value="1"/>
</dbReference>
<reference evidence="3 4" key="1">
    <citation type="submission" date="2011-07" db="EMBL/GenBank/DDBJ databases">
        <authorList>
            <person name="Genoscope - CEA"/>
        </authorList>
    </citation>
    <scope>NUCLEOTIDE SEQUENCE [LARGE SCALE GENOMIC DNA]</scope>
    <source>
        <strain evidence="4">lorraine</strain>
    </source>
</reference>
<dbReference type="Gene3D" id="3.40.1440.10">
    <property type="entry name" value="GIY-YIG endonuclease"/>
    <property type="match status" value="1"/>
</dbReference>
<dbReference type="SUPFAM" id="SSF82771">
    <property type="entry name" value="GIY-YIG endonuclease"/>
    <property type="match status" value="1"/>
</dbReference>
<dbReference type="InterPro" id="IPR050190">
    <property type="entry name" value="UPF0213_domain"/>
</dbReference>
<dbReference type="AlphaFoldDB" id="A0AAV2UWT2"/>
<protein>
    <submittedName>
        <fullName evidence="3">Excinuclease ABC, C subunit, N-terminal Endonuclease</fullName>
    </submittedName>
</protein>
<dbReference type="PROSITE" id="PS50164">
    <property type="entry name" value="GIY_YIG"/>
    <property type="match status" value="1"/>
</dbReference>
<dbReference type="EMBL" id="FQ958210">
    <property type="protein sequence ID" value="CCD05419.1"/>
    <property type="molecule type" value="Genomic_DNA"/>
</dbReference>
<keyword evidence="3" id="KW-0255">Endonuclease</keyword>
<dbReference type="InterPro" id="IPR000305">
    <property type="entry name" value="GIY-YIG_endonuc"/>
</dbReference>
<keyword evidence="3" id="KW-0378">Hydrolase</keyword>
<gene>
    <name evidence="3" type="ORF">LPO_1382</name>
</gene>
<evidence type="ECO:0000259" key="2">
    <source>
        <dbReference type="PROSITE" id="PS50164"/>
    </source>
</evidence>
<dbReference type="GO" id="GO:0004519">
    <property type="term" value="F:endonuclease activity"/>
    <property type="evidence" value="ECO:0007669"/>
    <property type="project" value="UniProtKB-KW"/>
</dbReference>
<feature type="domain" description="GIY-YIG" evidence="2">
    <location>
        <begin position="4"/>
        <end position="76"/>
    </location>
</feature>
<accession>A0AAV2UWT2</accession>
<dbReference type="InterPro" id="IPR035901">
    <property type="entry name" value="GIY-YIG_endonuc_sf"/>
</dbReference>
<evidence type="ECO:0000313" key="3">
    <source>
        <dbReference type="EMBL" id="CCD05419.1"/>
    </source>
</evidence>
<dbReference type="Pfam" id="PF01541">
    <property type="entry name" value="GIY-YIG"/>
    <property type="match status" value="1"/>
</dbReference>